<evidence type="ECO:0000313" key="2">
    <source>
        <dbReference type="EMBL" id="CAG5081925.1"/>
    </source>
</evidence>
<dbReference type="EMBL" id="OU015568">
    <property type="protein sequence ID" value="CAG5081925.1"/>
    <property type="molecule type" value="Genomic_DNA"/>
</dbReference>
<protein>
    <submittedName>
        <fullName evidence="2">Oidioi.mRNA.OKI2018_I69.PAR.g9994.t1.cds</fullName>
    </submittedName>
</protein>
<reference evidence="2 3" key="1">
    <citation type="submission" date="2021-04" db="EMBL/GenBank/DDBJ databases">
        <authorList>
            <person name="Bliznina A."/>
        </authorList>
    </citation>
    <scope>NUCLEOTIDE SEQUENCE [LARGE SCALE GENOMIC DNA]</scope>
</reference>
<name>A0ABN7RRX6_OIKDI</name>
<keyword evidence="1" id="KW-0175">Coiled coil</keyword>
<sequence length="73" mass="8885">MEDLRGNEVSRSIPTSLQNLTEEQRILLRQLKRTMIEKNDLEFAFEELEKLDRRFQHVYLDNINEWIYCQVGQ</sequence>
<evidence type="ECO:0000256" key="1">
    <source>
        <dbReference type="SAM" id="Coils"/>
    </source>
</evidence>
<keyword evidence="3" id="KW-1185">Reference proteome</keyword>
<evidence type="ECO:0000313" key="3">
    <source>
        <dbReference type="Proteomes" id="UP001158576"/>
    </source>
</evidence>
<organism evidence="2 3">
    <name type="scientific">Oikopleura dioica</name>
    <name type="common">Tunicate</name>
    <dbReference type="NCBI Taxonomy" id="34765"/>
    <lineage>
        <taxon>Eukaryota</taxon>
        <taxon>Metazoa</taxon>
        <taxon>Chordata</taxon>
        <taxon>Tunicata</taxon>
        <taxon>Appendicularia</taxon>
        <taxon>Copelata</taxon>
        <taxon>Oikopleuridae</taxon>
        <taxon>Oikopleura</taxon>
    </lineage>
</organism>
<accession>A0ABN7RRX6</accession>
<proteinExistence type="predicted"/>
<gene>
    <name evidence="2" type="ORF">OKIOD_LOCUS1552</name>
</gene>
<feature type="coiled-coil region" evidence="1">
    <location>
        <begin position="17"/>
        <end position="51"/>
    </location>
</feature>
<dbReference type="Proteomes" id="UP001158576">
    <property type="component" value="Chromosome PAR"/>
</dbReference>